<dbReference type="InterPro" id="IPR036291">
    <property type="entry name" value="NAD(P)-bd_dom_sf"/>
</dbReference>
<sequence>MKVLIAGATGAIGRPLITQLIQAGYDVTGLTRSPQNANFLTQQGAKSEIIDIFDADAVHTTLSRIQPEVVIDLLTALPKNYTPESMSAATALDHRTRREGGANLQIAAQAAGVRRYILQSSAFWYAPGIGLADEETPFAFDSTPGIAAGTRMYADIEHRLLSANTLEGIVLRYGLFYGTGTWYASDGDMANMVRKQQFPIVGDGQGVWSWIHVEDAAAATVAAIEQGKLGIYNIVDDRPLELRVWLSAYADWLGAKPPVQVSVADTLKTQGADAVYYATQLRGASNLKAKQEINFQPRSLQWLDKTLAFNL</sequence>
<evidence type="ECO:0000313" key="3">
    <source>
        <dbReference type="Proteomes" id="UP000603457"/>
    </source>
</evidence>
<dbReference type="InterPro" id="IPR001509">
    <property type="entry name" value="Epimerase_deHydtase"/>
</dbReference>
<dbReference type="Gene3D" id="3.40.50.720">
    <property type="entry name" value="NAD(P)-binding Rossmann-like Domain"/>
    <property type="match status" value="1"/>
</dbReference>
<dbReference type="Pfam" id="PF01370">
    <property type="entry name" value="Epimerase"/>
    <property type="match status" value="1"/>
</dbReference>
<gene>
    <name evidence="2" type="ORF">H6G74_24635</name>
</gene>
<accession>A0ABR8G2L9</accession>
<keyword evidence="3" id="KW-1185">Reference proteome</keyword>
<dbReference type="PANTHER" id="PTHR48079">
    <property type="entry name" value="PROTEIN YEEZ"/>
    <property type="match status" value="1"/>
</dbReference>
<comment type="caution">
    <text evidence="2">The sequence shown here is derived from an EMBL/GenBank/DDBJ whole genome shotgun (WGS) entry which is preliminary data.</text>
</comment>
<organism evidence="2 3">
    <name type="scientific">Nostoc spongiaeforme FACHB-130</name>
    <dbReference type="NCBI Taxonomy" id="1357510"/>
    <lineage>
        <taxon>Bacteria</taxon>
        <taxon>Bacillati</taxon>
        <taxon>Cyanobacteriota</taxon>
        <taxon>Cyanophyceae</taxon>
        <taxon>Nostocales</taxon>
        <taxon>Nostocaceae</taxon>
        <taxon>Nostoc</taxon>
    </lineage>
</organism>
<dbReference type="SUPFAM" id="SSF51735">
    <property type="entry name" value="NAD(P)-binding Rossmann-fold domains"/>
    <property type="match status" value="1"/>
</dbReference>
<dbReference type="InterPro" id="IPR051783">
    <property type="entry name" value="NAD(P)-dependent_oxidoreduct"/>
</dbReference>
<reference evidence="2 3" key="1">
    <citation type="journal article" date="2020" name="ISME J.">
        <title>Comparative genomics reveals insights into cyanobacterial evolution and habitat adaptation.</title>
        <authorList>
            <person name="Chen M.Y."/>
            <person name="Teng W.K."/>
            <person name="Zhao L."/>
            <person name="Hu C.X."/>
            <person name="Zhou Y.K."/>
            <person name="Han B.P."/>
            <person name="Song L.R."/>
            <person name="Shu W.S."/>
        </authorList>
    </citation>
    <scope>NUCLEOTIDE SEQUENCE [LARGE SCALE GENOMIC DNA]</scope>
    <source>
        <strain evidence="2 3">FACHB-130</strain>
    </source>
</reference>
<name>A0ABR8G2L9_9NOSO</name>
<dbReference type="RefSeq" id="WP_190970131.1">
    <property type="nucleotide sequence ID" value="NZ_JACJTB010000043.1"/>
</dbReference>
<proteinExistence type="predicted"/>
<dbReference type="EMBL" id="JACJTB010000043">
    <property type="protein sequence ID" value="MBD2597485.1"/>
    <property type="molecule type" value="Genomic_DNA"/>
</dbReference>
<protein>
    <submittedName>
        <fullName evidence="2">NAD(P)-dependent oxidoreductase</fullName>
    </submittedName>
</protein>
<evidence type="ECO:0000259" key="1">
    <source>
        <dbReference type="Pfam" id="PF01370"/>
    </source>
</evidence>
<evidence type="ECO:0000313" key="2">
    <source>
        <dbReference type="EMBL" id="MBD2597485.1"/>
    </source>
</evidence>
<dbReference type="Proteomes" id="UP000603457">
    <property type="component" value="Unassembled WGS sequence"/>
</dbReference>
<dbReference type="PANTHER" id="PTHR48079:SF6">
    <property type="entry name" value="NAD(P)-BINDING DOMAIN-CONTAINING PROTEIN-RELATED"/>
    <property type="match status" value="1"/>
</dbReference>
<feature type="domain" description="NAD-dependent epimerase/dehydratase" evidence="1">
    <location>
        <begin position="3"/>
        <end position="234"/>
    </location>
</feature>